<organism evidence="1 2">
    <name type="scientific">Alteromonas pelagimontana</name>
    <dbReference type="NCBI Taxonomy" id="1858656"/>
    <lineage>
        <taxon>Bacteria</taxon>
        <taxon>Pseudomonadati</taxon>
        <taxon>Pseudomonadota</taxon>
        <taxon>Gammaproteobacteria</taxon>
        <taxon>Alteromonadales</taxon>
        <taxon>Alteromonadaceae</taxon>
        <taxon>Alteromonas/Salinimonas group</taxon>
        <taxon>Alteromonas</taxon>
    </lineage>
</organism>
<protein>
    <submittedName>
        <fullName evidence="1">Uncharacterized protein</fullName>
    </submittedName>
</protein>
<proteinExistence type="predicted"/>
<evidence type="ECO:0000313" key="2">
    <source>
        <dbReference type="Proteomes" id="UP000219285"/>
    </source>
</evidence>
<accession>A0A6M4MC65</accession>
<gene>
    <name evidence="1" type="ORF">CA267_008105</name>
</gene>
<name>A0A6M4MC65_9ALTE</name>
<reference evidence="1 2" key="2">
    <citation type="submission" date="2020-04" db="EMBL/GenBank/DDBJ databases">
        <title>Complete genome sequence of Alteromonas pelagimontana 5.12T.</title>
        <authorList>
            <person name="Sinha R.K."/>
            <person name="Krishnan K.P."/>
            <person name="Kurian J.P."/>
        </authorList>
    </citation>
    <scope>NUCLEOTIDE SEQUENCE [LARGE SCALE GENOMIC DNA]</scope>
    <source>
        <strain evidence="1 2">5.12</strain>
    </source>
</reference>
<reference evidence="2" key="1">
    <citation type="submission" date="2014-12" db="EMBL/GenBank/DDBJ databases">
        <title>Complete genome sequence of a multi-drug resistant Klebsiella pneumoniae.</title>
        <authorList>
            <person name="Hua X."/>
            <person name="Chen Q."/>
            <person name="Li X."/>
            <person name="Feng Y."/>
            <person name="Ruan Z."/>
            <person name="Yu Y."/>
        </authorList>
    </citation>
    <scope>NUCLEOTIDE SEQUENCE [LARGE SCALE GENOMIC DNA]</scope>
    <source>
        <strain evidence="2">5.12</strain>
    </source>
</reference>
<keyword evidence="2" id="KW-1185">Reference proteome</keyword>
<sequence length="65" mass="7415">MIKESTTSFFEAQLCAVKSRTRKTNGAFSYYQKLLMNACRAVAGQQWKEPLTARLLKPCRSPMVK</sequence>
<dbReference type="AlphaFoldDB" id="A0A6M4MC65"/>
<dbReference type="EMBL" id="CP052766">
    <property type="protein sequence ID" value="QJR80742.1"/>
    <property type="molecule type" value="Genomic_DNA"/>
</dbReference>
<dbReference type="KEGG" id="apel:CA267_008105"/>
<evidence type="ECO:0000313" key="1">
    <source>
        <dbReference type="EMBL" id="QJR80742.1"/>
    </source>
</evidence>
<dbReference type="Proteomes" id="UP000219285">
    <property type="component" value="Chromosome"/>
</dbReference>
<dbReference type="RefSeq" id="WP_075607958.1">
    <property type="nucleotide sequence ID" value="NZ_CP052766.1"/>
</dbReference>